<dbReference type="EMBL" id="BK015006">
    <property type="protein sequence ID" value="DAD86635.1"/>
    <property type="molecule type" value="Genomic_DNA"/>
</dbReference>
<reference evidence="1" key="1">
    <citation type="journal article" date="2021" name="Proc. Natl. Acad. Sci. U.S.A.">
        <title>A Catalog of Tens of Thousands of Viruses from Human Metagenomes Reveals Hidden Associations with Chronic Diseases.</title>
        <authorList>
            <person name="Tisza M.J."/>
            <person name="Buck C.B."/>
        </authorList>
    </citation>
    <scope>NUCLEOTIDE SEQUENCE</scope>
    <source>
        <strain evidence="1">Ct3wi9</strain>
    </source>
</reference>
<proteinExistence type="predicted"/>
<accession>A0A8S5MXM1</accession>
<organism evidence="1">
    <name type="scientific">Myoviridae sp. ct3wi9</name>
    <dbReference type="NCBI Taxonomy" id="2826610"/>
    <lineage>
        <taxon>Viruses</taxon>
        <taxon>Duplodnaviria</taxon>
        <taxon>Heunggongvirae</taxon>
        <taxon>Uroviricota</taxon>
        <taxon>Caudoviricetes</taxon>
    </lineage>
</organism>
<sequence length="86" mass="9747">MIKDESIVFPEDTPENKDEMKVYEVQYEYNDSTFAIDLPATSWEEAEAKLEAIKLSGRVTARLVSRTKIESIDKVDFDLSGNGTLN</sequence>
<protein>
    <submittedName>
        <fullName evidence="1">Uncharacterized protein</fullName>
    </submittedName>
</protein>
<name>A0A8S5MXM1_9CAUD</name>
<evidence type="ECO:0000313" key="1">
    <source>
        <dbReference type="EMBL" id="DAD86635.1"/>
    </source>
</evidence>